<protein>
    <submittedName>
        <fullName evidence="2">Uncharacterized protein</fullName>
    </submittedName>
</protein>
<dbReference type="AlphaFoldDB" id="A0A640TED1"/>
<keyword evidence="1" id="KW-1133">Transmembrane helix</keyword>
<reference evidence="2 3" key="1">
    <citation type="submission" date="2019-12" db="EMBL/GenBank/DDBJ databases">
        <title>Whole genome shotgun sequence of Streptomyces libani subsp. libani NBRC 13452.</title>
        <authorList>
            <person name="Ichikawa N."/>
            <person name="Kimura A."/>
            <person name="Kitahashi Y."/>
            <person name="Komaki H."/>
            <person name="Tamura T."/>
        </authorList>
    </citation>
    <scope>NUCLEOTIDE SEQUENCE [LARGE SCALE GENOMIC DNA]</scope>
    <source>
        <strain evidence="2 3">NBRC 13452</strain>
    </source>
</reference>
<evidence type="ECO:0000313" key="3">
    <source>
        <dbReference type="Proteomes" id="UP000429552"/>
    </source>
</evidence>
<keyword evidence="1" id="KW-0812">Transmembrane</keyword>
<gene>
    <name evidence="2" type="ORF">Sliba_25860</name>
</gene>
<comment type="caution">
    <text evidence="2">The sequence shown here is derived from an EMBL/GenBank/DDBJ whole genome shotgun (WGS) entry which is preliminary data.</text>
</comment>
<feature type="transmembrane region" description="Helical" evidence="1">
    <location>
        <begin position="17"/>
        <end position="36"/>
    </location>
</feature>
<evidence type="ECO:0000256" key="1">
    <source>
        <dbReference type="SAM" id="Phobius"/>
    </source>
</evidence>
<proteinExistence type="predicted"/>
<dbReference type="EMBL" id="BLIP01000001">
    <property type="protein sequence ID" value="GFE22133.1"/>
    <property type="molecule type" value="Genomic_DNA"/>
</dbReference>
<accession>A0A640TED1</accession>
<organism evidence="2 3">
    <name type="scientific">Streptomyces nigrescens</name>
    <dbReference type="NCBI Taxonomy" id="1920"/>
    <lineage>
        <taxon>Bacteria</taxon>
        <taxon>Bacillati</taxon>
        <taxon>Actinomycetota</taxon>
        <taxon>Actinomycetes</taxon>
        <taxon>Kitasatosporales</taxon>
        <taxon>Streptomycetaceae</taxon>
        <taxon>Streptomyces</taxon>
    </lineage>
</organism>
<sequence length="100" mass="11201">MVAIAHSVGVDTALGQTLLYAAPAVSVIAGSLLYNLKLQAEWYTERWQVGRARKTLEKQLKYPHTSTEHKTEIKALLEELDHAAANAELERIKLFSGNRR</sequence>
<dbReference type="Proteomes" id="UP000429552">
    <property type="component" value="Unassembled WGS sequence"/>
</dbReference>
<name>A0A640TED1_STRNI</name>
<keyword evidence="1" id="KW-0472">Membrane</keyword>
<evidence type="ECO:0000313" key="2">
    <source>
        <dbReference type="EMBL" id="GFE22133.1"/>
    </source>
</evidence>